<protein>
    <recommendedName>
        <fullName evidence="4">Transcription elongation factor GreB</fullName>
    </recommendedName>
    <alternativeName>
        <fullName evidence="4">Transcript cleavage factor GreB</fullName>
    </alternativeName>
</protein>
<keyword evidence="9" id="KW-1185">Reference proteome</keyword>
<keyword evidence="1 4" id="KW-0805">Transcription regulation</keyword>
<comment type="function">
    <text evidence="5">Necessary for efficient RNA polymerase transcription elongation past template-encoded arresting sites. The arresting sites in DNA have the property of trapping a certain fraction of elongating RNA polymerases that pass through, resulting in locked ternary complexes. Cleavage of the nascent transcript by cleavage factors such as GreA or GreB allows the resumption of elongation from the new 3'terminus. GreA releases sequences of 2 to 3 nucleotides.</text>
</comment>
<dbReference type="SUPFAM" id="SSF46557">
    <property type="entry name" value="GreA transcript cleavage protein, N-terminal domain"/>
    <property type="match status" value="1"/>
</dbReference>
<dbReference type="InterPro" id="IPR006359">
    <property type="entry name" value="Tscrpt_elong_fac_GreA"/>
</dbReference>
<feature type="domain" description="Transcription elongation factor GreA/GreB C-terminal" evidence="6">
    <location>
        <begin position="81"/>
        <end position="155"/>
    </location>
</feature>
<dbReference type="InterPro" id="IPR018151">
    <property type="entry name" value="TF_GreA/GreB_CS"/>
</dbReference>
<comment type="function">
    <text evidence="4">Necessary for efficient RNA polymerase transcription elongation past template-encoded arresting sites. The arresting sites in DNA have the property of trapping a certain fraction of elongating RNA polymerases that pass through, resulting in locked ternary complexes. Cleavage of the nascent transcript by cleavage factors such as GreA or GreB allows the resumption of elongation from the new 3'terminus. GreB releases sequences of up to 9 nucleotides in length.</text>
</comment>
<feature type="domain" description="Transcription elongation factor GreA/GreB N-terminal" evidence="7">
    <location>
        <begin position="5"/>
        <end position="74"/>
    </location>
</feature>
<dbReference type="NCBIfam" id="TIGR01462">
    <property type="entry name" value="greA"/>
    <property type="match status" value="1"/>
</dbReference>
<dbReference type="SUPFAM" id="SSF54534">
    <property type="entry name" value="FKBP-like"/>
    <property type="match status" value="1"/>
</dbReference>
<dbReference type="GO" id="GO:0070063">
    <property type="term" value="F:RNA polymerase binding"/>
    <property type="evidence" value="ECO:0007669"/>
    <property type="project" value="InterPro"/>
</dbReference>
<dbReference type="GO" id="GO:0032784">
    <property type="term" value="P:regulation of DNA-templated transcription elongation"/>
    <property type="evidence" value="ECO:0007669"/>
    <property type="project" value="UniProtKB-UniRule"/>
</dbReference>
<dbReference type="Pfam" id="PF01272">
    <property type="entry name" value="GreA_GreB"/>
    <property type="match status" value="1"/>
</dbReference>
<dbReference type="Gene3D" id="1.10.287.180">
    <property type="entry name" value="Transcription elongation factor, GreA/GreB, N-terminal domain"/>
    <property type="match status" value="1"/>
</dbReference>
<dbReference type="RefSeq" id="WP_012728743.1">
    <property type="nucleotide sequence ID" value="NC_012691.1"/>
</dbReference>
<gene>
    <name evidence="4" type="primary">greB</name>
    <name evidence="8" type="ordered locus">Tola_0515</name>
</gene>
<accession>C4LA15</accession>
<dbReference type="GO" id="GO:0006354">
    <property type="term" value="P:DNA-templated transcription elongation"/>
    <property type="evidence" value="ECO:0007669"/>
    <property type="project" value="TreeGrafter"/>
</dbReference>
<dbReference type="FunFam" id="3.10.50.30:FF:000001">
    <property type="entry name" value="Transcription elongation factor GreA"/>
    <property type="match status" value="1"/>
</dbReference>
<evidence type="ECO:0000313" key="9">
    <source>
        <dbReference type="Proteomes" id="UP000009073"/>
    </source>
</evidence>
<keyword evidence="2 4" id="KW-0238">DNA-binding</keyword>
<keyword evidence="3 4" id="KW-0804">Transcription</keyword>
<dbReference type="EMBL" id="CP001616">
    <property type="protein sequence ID" value="ACQ92144.1"/>
    <property type="molecule type" value="Genomic_DNA"/>
</dbReference>
<keyword evidence="8" id="KW-0251">Elongation factor</keyword>
<dbReference type="HAMAP" id="MF_00105">
    <property type="entry name" value="GreA_GreB"/>
    <property type="match status" value="1"/>
</dbReference>
<evidence type="ECO:0000259" key="7">
    <source>
        <dbReference type="Pfam" id="PF03449"/>
    </source>
</evidence>
<dbReference type="InterPro" id="IPR036805">
    <property type="entry name" value="Tscrpt_elong_fac_GreA/B_N_sf"/>
</dbReference>
<dbReference type="PANTHER" id="PTHR30437:SF6">
    <property type="entry name" value="TRANSCRIPTION ELONGATION FACTOR GREB"/>
    <property type="match status" value="1"/>
</dbReference>
<dbReference type="Proteomes" id="UP000009073">
    <property type="component" value="Chromosome"/>
</dbReference>
<dbReference type="InterPro" id="IPR036953">
    <property type="entry name" value="GreA/GreB_C_sf"/>
</dbReference>
<dbReference type="AlphaFoldDB" id="C4LA15"/>
<dbReference type="Gene3D" id="3.10.50.30">
    <property type="entry name" value="Transcription elongation factor, GreA/GreB, C-terminal domain"/>
    <property type="match status" value="1"/>
</dbReference>
<dbReference type="NCBIfam" id="TIGR01461">
    <property type="entry name" value="greB"/>
    <property type="match status" value="1"/>
</dbReference>
<evidence type="ECO:0000256" key="5">
    <source>
        <dbReference type="RuleBase" id="RU000556"/>
    </source>
</evidence>
<dbReference type="eggNOG" id="COG0782">
    <property type="taxonomic scope" value="Bacteria"/>
</dbReference>
<dbReference type="InterPro" id="IPR022691">
    <property type="entry name" value="Tscrpt_elong_fac_GreA/B_N"/>
</dbReference>
<evidence type="ECO:0000256" key="1">
    <source>
        <dbReference type="ARBA" id="ARBA00023015"/>
    </source>
</evidence>
<sequence length="161" mass="18766">MKTNLITRAGWQKLEDELKYLWKVKRPEVTQAVSEAAALGDRSENAEYKEGKRELRSIDRRLRFLTKRLDALKIVEYSPQQEGKVYFGAWVELENDQGDIVHYRIVGTDEIDTKNNYITIDSPMARALIGKQVDDEVRVNTPSGEKEWFINKIQYQPFSVK</sequence>
<dbReference type="PROSITE" id="PS00829">
    <property type="entry name" value="GREAB_1"/>
    <property type="match status" value="1"/>
</dbReference>
<keyword evidence="8" id="KW-0648">Protein biosynthesis</keyword>
<dbReference type="Pfam" id="PF03449">
    <property type="entry name" value="GreA_GreB_N"/>
    <property type="match status" value="1"/>
</dbReference>
<dbReference type="PIRSF" id="PIRSF006092">
    <property type="entry name" value="GreA_GreB"/>
    <property type="match status" value="1"/>
</dbReference>
<reference evidence="9" key="1">
    <citation type="submission" date="2009-05" db="EMBL/GenBank/DDBJ databases">
        <title>Complete sequence of Tolumonas auensis DSM 9187.</title>
        <authorList>
            <consortium name="US DOE Joint Genome Institute"/>
            <person name="Lucas S."/>
            <person name="Copeland A."/>
            <person name="Lapidus A."/>
            <person name="Glavina del Rio T."/>
            <person name="Tice H."/>
            <person name="Bruce D."/>
            <person name="Goodwin L."/>
            <person name="Pitluck S."/>
            <person name="Chertkov O."/>
            <person name="Brettin T."/>
            <person name="Detter J.C."/>
            <person name="Han C."/>
            <person name="Larimer F."/>
            <person name="Land M."/>
            <person name="Hauser L."/>
            <person name="Kyrpides N."/>
            <person name="Mikhailova N."/>
            <person name="Spring S."/>
            <person name="Beller H."/>
        </authorList>
    </citation>
    <scope>NUCLEOTIDE SEQUENCE [LARGE SCALE GENOMIC DNA]</scope>
    <source>
        <strain evidence="9">DSM 9187 / TA4</strain>
    </source>
</reference>
<dbReference type="STRING" id="595494.Tola_0515"/>
<dbReference type="PANTHER" id="PTHR30437">
    <property type="entry name" value="TRANSCRIPTION ELONGATION FACTOR GREA"/>
    <property type="match status" value="1"/>
</dbReference>
<dbReference type="FunFam" id="1.10.287.180:FF:000001">
    <property type="entry name" value="Transcription elongation factor GreA"/>
    <property type="match status" value="1"/>
</dbReference>
<comment type="similarity">
    <text evidence="4">Belongs to the GreA/GreB family. GreB subfamily.</text>
</comment>
<evidence type="ECO:0000256" key="2">
    <source>
        <dbReference type="ARBA" id="ARBA00023125"/>
    </source>
</evidence>
<evidence type="ECO:0000313" key="8">
    <source>
        <dbReference type="EMBL" id="ACQ92144.1"/>
    </source>
</evidence>
<dbReference type="HOGENOM" id="CLU_101379_3_0_6"/>
<organism evidence="8 9">
    <name type="scientific">Tolumonas auensis (strain DSM 9187 / NBRC 110442 / TA 4)</name>
    <dbReference type="NCBI Taxonomy" id="595494"/>
    <lineage>
        <taxon>Bacteria</taxon>
        <taxon>Pseudomonadati</taxon>
        <taxon>Pseudomonadota</taxon>
        <taxon>Gammaproteobacteria</taxon>
        <taxon>Aeromonadales</taxon>
        <taxon>Aeromonadaceae</taxon>
        <taxon>Tolumonas</taxon>
    </lineage>
</organism>
<dbReference type="HAMAP" id="MF_00930">
    <property type="entry name" value="GreB"/>
    <property type="match status" value="1"/>
</dbReference>
<dbReference type="InterPro" id="IPR001437">
    <property type="entry name" value="Tscrpt_elong_fac_GreA/B_C"/>
</dbReference>
<dbReference type="KEGG" id="tau:Tola_0515"/>
<proteinExistence type="inferred from homology"/>
<evidence type="ECO:0000256" key="4">
    <source>
        <dbReference type="HAMAP-Rule" id="MF_00930"/>
    </source>
</evidence>
<dbReference type="InterPro" id="IPR006358">
    <property type="entry name" value="Tscrpt_elong_fac_GreB"/>
</dbReference>
<dbReference type="NCBIfam" id="NF002506">
    <property type="entry name" value="PRK01885.1"/>
    <property type="match status" value="1"/>
</dbReference>
<dbReference type="OrthoDB" id="5511940at2"/>
<dbReference type="GO" id="GO:0003746">
    <property type="term" value="F:translation elongation factor activity"/>
    <property type="evidence" value="ECO:0007669"/>
    <property type="project" value="UniProtKB-KW"/>
</dbReference>
<evidence type="ECO:0000259" key="6">
    <source>
        <dbReference type="Pfam" id="PF01272"/>
    </source>
</evidence>
<evidence type="ECO:0000256" key="3">
    <source>
        <dbReference type="ARBA" id="ARBA00023163"/>
    </source>
</evidence>
<dbReference type="GO" id="GO:0003677">
    <property type="term" value="F:DNA binding"/>
    <property type="evidence" value="ECO:0007669"/>
    <property type="project" value="UniProtKB-UniRule"/>
</dbReference>
<name>C4LA15_TOLAT</name>
<dbReference type="InterPro" id="IPR023459">
    <property type="entry name" value="Tscrpt_elong_fac_GreA/B_fam"/>
</dbReference>
<dbReference type="NCBIfam" id="NF001263">
    <property type="entry name" value="PRK00226.1-4"/>
    <property type="match status" value="1"/>
</dbReference>
<dbReference type="InterPro" id="IPR028624">
    <property type="entry name" value="Tscrpt_elong_fac_GreA/B"/>
</dbReference>
<reference evidence="8 9" key="2">
    <citation type="journal article" date="2011" name="Stand. Genomic Sci.">
        <title>Complete genome sequence of Tolumonas auensis type strain (TA 4).</title>
        <authorList>
            <person name="Chertkov O."/>
            <person name="Copeland A."/>
            <person name="Lucas S."/>
            <person name="Lapidus A."/>
            <person name="Berry K.W."/>
            <person name="Detter J.C."/>
            <person name="Del Rio T.G."/>
            <person name="Hammon N."/>
            <person name="Dalin E."/>
            <person name="Tice H."/>
            <person name="Pitluck S."/>
            <person name="Richardson P."/>
            <person name="Bruce D."/>
            <person name="Goodwin L."/>
            <person name="Han C."/>
            <person name="Tapia R."/>
            <person name="Saunders E."/>
            <person name="Schmutz J."/>
            <person name="Brettin T."/>
            <person name="Larimer F."/>
            <person name="Land M."/>
            <person name="Hauser L."/>
            <person name="Spring S."/>
            <person name="Rohde M."/>
            <person name="Kyrpides N.C."/>
            <person name="Ivanova N."/>
            <person name="Goker M."/>
            <person name="Beller H.R."/>
            <person name="Klenk H.P."/>
            <person name="Woyke T."/>
        </authorList>
    </citation>
    <scope>NUCLEOTIDE SEQUENCE [LARGE SCALE GENOMIC DNA]</scope>
    <source>
        <strain evidence="9">DSM 9187 / TA4</strain>
    </source>
</reference>